<accession>A0A1M6FFB2</accession>
<evidence type="ECO:0000313" key="2">
    <source>
        <dbReference type="Proteomes" id="UP000184192"/>
    </source>
</evidence>
<gene>
    <name evidence="1" type="ORF">SAMN05444350_1125</name>
</gene>
<keyword evidence="2" id="KW-1185">Reference proteome</keyword>
<name>A0A1M6FFB2_9BACE</name>
<sequence>MKEKEKMTINDIVGKNPNFLLSVMLFFHNE</sequence>
<evidence type="ECO:0000313" key="1">
    <source>
        <dbReference type="EMBL" id="SHI96410.1"/>
    </source>
</evidence>
<dbReference type="EMBL" id="FQZN01000012">
    <property type="protein sequence ID" value="SHI96410.1"/>
    <property type="molecule type" value="Genomic_DNA"/>
</dbReference>
<proteinExistence type="predicted"/>
<protein>
    <submittedName>
        <fullName evidence="1">Uncharacterized protein</fullName>
    </submittedName>
</protein>
<dbReference type="Proteomes" id="UP000184192">
    <property type="component" value="Unassembled WGS sequence"/>
</dbReference>
<dbReference type="AlphaFoldDB" id="A0A1M6FFB2"/>
<organism evidence="1 2">
    <name type="scientific">Bacteroides stercorirosoris</name>
    <dbReference type="NCBI Taxonomy" id="871324"/>
    <lineage>
        <taxon>Bacteria</taxon>
        <taxon>Pseudomonadati</taxon>
        <taxon>Bacteroidota</taxon>
        <taxon>Bacteroidia</taxon>
        <taxon>Bacteroidales</taxon>
        <taxon>Bacteroidaceae</taxon>
        <taxon>Bacteroides</taxon>
    </lineage>
</organism>
<reference evidence="2" key="1">
    <citation type="submission" date="2016-11" db="EMBL/GenBank/DDBJ databases">
        <authorList>
            <person name="Varghese N."/>
            <person name="Submissions S."/>
        </authorList>
    </citation>
    <scope>NUCLEOTIDE SEQUENCE [LARGE SCALE GENOMIC DNA]</scope>
    <source>
        <strain evidence="2">DSM 26884</strain>
    </source>
</reference>